<protein>
    <submittedName>
        <fullName evidence="2">Uncharacterized protein</fullName>
    </submittedName>
</protein>
<comment type="caution">
    <text evidence="2">The sequence shown here is derived from an EMBL/GenBank/DDBJ whole genome shotgun (WGS) entry which is preliminary data.</text>
</comment>
<evidence type="ECO:0000256" key="1">
    <source>
        <dbReference type="SAM" id="MobiDB-lite"/>
    </source>
</evidence>
<name>A0ABQ4EUB0_9ACTN</name>
<organism evidence="2 3">
    <name type="scientific">Plantactinospora mayteni</name>
    <dbReference type="NCBI Taxonomy" id="566021"/>
    <lineage>
        <taxon>Bacteria</taxon>
        <taxon>Bacillati</taxon>
        <taxon>Actinomycetota</taxon>
        <taxon>Actinomycetes</taxon>
        <taxon>Micromonosporales</taxon>
        <taxon>Micromonosporaceae</taxon>
        <taxon>Plantactinospora</taxon>
    </lineage>
</organism>
<sequence length="466" mass="51313">MSQVWSPSTRPLVEEAWRCYNSGAIRASIAATWTAVTADIITKLTRLADDGDNAAVPFRDEVARARANGLTREGVRAMQNIEATLLDKAASLELIDTIGVRELERIREDRNLCVHPSLRGDGDVYEPRPEVARGHLAVALTTLLTHPPIQGGKVLEAFTAYICDPLFVPTLPHIRATFFDRVRVATRRTLARFAAKHAVLEIGPIGQLPAAEHADRMAAALRAFAGRDRELVREVVAEQRDKFHVLGGGPQLRALTRLGDQDYFWGLVDEPLTERLREMLVAPAPVAWEPLPVDVTASLALVRSPYVRERIPSLVTRFDALSTFHRMAVVEASPDPYFVPMVAALLKEAVNYRMGERAGRILVQHAPFLTVEALGAALAAWYDNKECRHATDMPEFAVALFHGTTHLGPAGAAAFVAFLTKVQEHEEPGTYYSYPGLDTALQTAGYPPPHRPMAPRPPLQPSSDRS</sequence>
<accession>A0ABQ4EUB0</accession>
<dbReference type="Proteomes" id="UP000621500">
    <property type="component" value="Unassembled WGS sequence"/>
</dbReference>
<reference evidence="2 3" key="1">
    <citation type="submission" date="2021-01" db="EMBL/GenBank/DDBJ databases">
        <title>Whole genome shotgun sequence of Plantactinospora mayteni NBRC 109088.</title>
        <authorList>
            <person name="Komaki H."/>
            <person name="Tamura T."/>
        </authorList>
    </citation>
    <scope>NUCLEOTIDE SEQUENCE [LARGE SCALE GENOMIC DNA]</scope>
    <source>
        <strain evidence="2 3">NBRC 109088</strain>
    </source>
</reference>
<feature type="region of interest" description="Disordered" evidence="1">
    <location>
        <begin position="443"/>
        <end position="466"/>
    </location>
</feature>
<evidence type="ECO:0000313" key="3">
    <source>
        <dbReference type="Proteomes" id="UP000621500"/>
    </source>
</evidence>
<gene>
    <name evidence="2" type="ORF">Pma05_48140</name>
</gene>
<feature type="compositionally biased region" description="Pro residues" evidence="1">
    <location>
        <begin position="446"/>
        <end position="460"/>
    </location>
</feature>
<proteinExistence type="predicted"/>
<dbReference type="EMBL" id="BONX01000033">
    <property type="protein sequence ID" value="GIG98241.1"/>
    <property type="molecule type" value="Genomic_DNA"/>
</dbReference>
<keyword evidence="3" id="KW-1185">Reference proteome</keyword>
<evidence type="ECO:0000313" key="2">
    <source>
        <dbReference type="EMBL" id="GIG98241.1"/>
    </source>
</evidence>